<evidence type="ECO:0000256" key="2">
    <source>
        <dbReference type="ARBA" id="ARBA00034247"/>
    </source>
</evidence>
<dbReference type="PANTHER" id="PTHR45138">
    <property type="entry name" value="REGULATORY COMPONENTS OF SENSORY TRANSDUCTION SYSTEM"/>
    <property type="match status" value="1"/>
</dbReference>
<organism evidence="6 7">
    <name type="scientific">Lebetimonas natsushimae</name>
    <dbReference type="NCBI Taxonomy" id="1936991"/>
    <lineage>
        <taxon>Bacteria</taxon>
        <taxon>Pseudomonadati</taxon>
        <taxon>Campylobacterota</taxon>
        <taxon>Epsilonproteobacteria</taxon>
        <taxon>Nautiliales</taxon>
        <taxon>Nautiliaceae</taxon>
        <taxon>Lebetimonas</taxon>
    </lineage>
</organism>
<feature type="transmembrane region" description="Helical" evidence="4">
    <location>
        <begin position="6"/>
        <end position="28"/>
    </location>
</feature>
<dbReference type="GO" id="GO:0005886">
    <property type="term" value="C:plasma membrane"/>
    <property type="evidence" value="ECO:0007669"/>
    <property type="project" value="TreeGrafter"/>
</dbReference>
<evidence type="ECO:0000259" key="5">
    <source>
        <dbReference type="PROSITE" id="PS50887"/>
    </source>
</evidence>
<comment type="catalytic activity">
    <reaction evidence="2">
        <text>2 GTP = 3',3'-c-di-GMP + 2 diphosphate</text>
        <dbReference type="Rhea" id="RHEA:24898"/>
        <dbReference type="ChEBI" id="CHEBI:33019"/>
        <dbReference type="ChEBI" id="CHEBI:37565"/>
        <dbReference type="ChEBI" id="CHEBI:58805"/>
        <dbReference type="EC" id="2.7.7.65"/>
    </reaction>
</comment>
<name>A0A292YBQ9_9BACT</name>
<dbReference type="EMBL" id="BDME01000001">
    <property type="protein sequence ID" value="GAX86953.1"/>
    <property type="molecule type" value="Genomic_DNA"/>
</dbReference>
<feature type="domain" description="GGDEF" evidence="5">
    <location>
        <begin position="314"/>
        <end position="443"/>
    </location>
</feature>
<dbReference type="NCBIfam" id="TIGR00254">
    <property type="entry name" value="GGDEF"/>
    <property type="match status" value="1"/>
</dbReference>
<evidence type="ECO:0000256" key="3">
    <source>
        <dbReference type="SAM" id="Coils"/>
    </source>
</evidence>
<proteinExistence type="predicted"/>
<accession>A0A292YBQ9</accession>
<dbReference type="PROSITE" id="PS50887">
    <property type="entry name" value="GGDEF"/>
    <property type="match status" value="1"/>
</dbReference>
<keyword evidence="3" id="KW-0175">Coiled coil</keyword>
<evidence type="ECO:0000256" key="1">
    <source>
        <dbReference type="ARBA" id="ARBA00012528"/>
    </source>
</evidence>
<dbReference type="RefSeq" id="WP_096258115.1">
    <property type="nucleotide sequence ID" value="NZ_BDME01000001.1"/>
</dbReference>
<dbReference type="InterPro" id="IPR043128">
    <property type="entry name" value="Rev_trsase/Diguanyl_cyclase"/>
</dbReference>
<dbReference type="EC" id="2.7.7.65" evidence="1"/>
<dbReference type="OrthoDB" id="9804955at2"/>
<dbReference type="SMART" id="SM00267">
    <property type="entry name" value="GGDEF"/>
    <property type="match status" value="1"/>
</dbReference>
<dbReference type="Pfam" id="PF00990">
    <property type="entry name" value="GGDEF"/>
    <property type="match status" value="1"/>
</dbReference>
<keyword evidence="4" id="KW-0472">Membrane</keyword>
<evidence type="ECO:0000256" key="4">
    <source>
        <dbReference type="SAM" id="Phobius"/>
    </source>
</evidence>
<keyword evidence="4" id="KW-0812">Transmembrane</keyword>
<feature type="coiled-coil region" evidence="3">
    <location>
        <begin position="374"/>
        <end position="401"/>
    </location>
</feature>
<evidence type="ECO:0000313" key="6">
    <source>
        <dbReference type="EMBL" id="GAX86953.1"/>
    </source>
</evidence>
<dbReference type="Proteomes" id="UP000217944">
    <property type="component" value="Unassembled WGS sequence"/>
</dbReference>
<dbReference type="InterPro" id="IPR050469">
    <property type="entry name" value="Diguanylate_Cyclase"/>
</dbReference>
<dbReference type="InterPro" id="IPR000160">
    <property type="entry name" value="GGDEF_dom"/>
</dbReference>
<comment type="caution">
    <text evidence="6">The sequence shown here is derived from an EMBL/GenBank/DDBJ whole genome shotgun (WGS) entry which is preliminary data.</text>
</comment>
<dbReference type="CDD" id="cd01949">
    <property type="entry name" value="GGDEF"/>
    <property type="match status" value="1"/>
</dbReference>
<dbReference type="Gene3D" id="3.30.70.270">
    <property type="match status" value="1"/>
</dbReference>
<reference evidence="6 7" key="1">
    <citation type="journal article" date="2017" name="Syst. Appl. Microbiol.">
        <title>Lebetimonas natsushimae sp. nov., a novel strictly anaerobic, moderately thermophilic chemoautotroph isolated from a deep-sea hydrothermal vent polychaete nest in the Mid-Okinawa Trough.</title>
        <authorList>
            <person name="Nagata R."/>
            <person name="Takaki Y."/>
            <person name="Tame A."/>
            <person name="Nunoura T."/>
            <person name="Muto H."/>
            <person name="Mino S."/>
            <person name="Sawayama S."/>
            <person name="Takai K."/>
            <person name="Nakagawa S."/>
        </authorList>
    </citation>
    <scope>NUCLEOTIDE SEQUENCE [LARGE SCALE GENOMIC DNA]</scope>
    <source>
        <strain evidence="6 7">HS1857</strain>
    </source>
</reference>
<dbReference type="SUPFAM" id="SSF55073">
    <property type="entry name" value="Nucleotide cyclase"/>
    <property type="match status" value="1"/>
</dbReference>
<keyword evidence="4" id="KW-1133">Transmembrane helix</keyword>
<keyword evidence="7" id="KW-1185">Reference proteome</keyword>
<gene>
    <name evidence="6" type="ORF">LNAT_P0248</name>
</gene>
<dbReference type="GO" id="GO:0043709">
    <property type="term" value="P:cell adhesion involved in single-species biofilm formation"/>
    <property type="evidence" value="ECO:0007669"/>
    <property type="project" value="TreeGrafter"/>
</dbReference>
<protein>
    <recommendedName>
        <fullName evidence="1">diguanylate cyclase</fullName>
        <ecNumber evidence="1">2.7.7.65</ecNumber>
    </recommendedName>
</protein>
<dbReference type="AlphaFoldDB" id="A0A292YBQ9"/>
<sequence>MIKKWLYYFYILSVIVLILYLALIFIFLKKDREYIANISSIYLEKQLIASKYEQINLIKKVLSNEYDILKKSYKYVQIKEIKKEIKSLKKLLEIILLVDKKNFYIYINNYFSKYKFDFNIEILNEKKTVIASNVFFDNGKKRKLKCNPLKNYGYCEVKNNDYFYSVTFLPYIKVYIVAQKQFAHPPKTYFHPLFLTLKSFPDIIVPNVKGKMDSDHFYIFDMFKPLNLFFGVGINYKKLENFPKKFTKETSTILFHRYLKLIFIMSLIMFVYLVVSTYFLFKLKNLGVKIEKETLYDKLTGLYTRKGLNEFYDKNKILLLLDLDNFKYINDAFGHEKGDEILVKFSELLKEFFDGDIICRWGGDEFIVLTNKSKEKIKRIIEKINEKIEKLQKQFDTKLEKNLSVSCGGSISIKSVEEKFKEADLALYKVKKTTKRGCRFFDELDYVKIENS</sequence>
<dbReference type="PANTHER" id="PTHR45138:SF9">
    <property type="entry name" value="DIGUANYLATE CYCLASE DGCM-RELATED"/>
    <property type="match status" value="1"/>
</dbReference>
<feature type="transmembrane region" description="Helical" evidence="4">
    <location>
        <begin position="258"/>
        <end position="281"/>
    </location>
</feature>
<dbReference type="GO" id="GO:1902201">
    <property type="term" value="P:negative regulation of bacterial-type flagellum-dependent cell motility"/>
    <property type="evidence" value="ECO:0007669"/>
    <property type="project" value="TreeGrafter"/>
</dbReference>
<evidence type="ECO:0000313" key="7">
    <source>
        <dbReference type="Proteomes" id="UP000217944"/>
    </source>
</evidence>
<dbReference type="GO" id="GO:0052621">
    <property type="term" value="F:diguanylate cyclase activity"/>
    <property type="evidence" value="ECO:0007669"/>
    <property type="project" value="UniProtKB-EC"/>
</dbReference>
<dbReference type="InterPro" id="IPR029787">
    <property type="entry name" value="Nucleotide_cyclase"/>
</dbReference>